<comment type="caution">
    <text evidence="2">The sequence shown here is derived from an EMBL/GenBank/DDBJ whole genome shotgun (WGS) entry which is preliminary data.</text>
</comment>
<evidence type="ECO:0000313" key="2">
    <source>
        <dbReference type="EMBL" id="RXR27215.1"/>
    </source>
</evidence>
<dbReference type="InterPro" id="IPR002187">
    <property type="entry name" value="N-reg_PII"/>
</dbReference>
<dbReference type="GO" id="GO:0030234">
    <property type="term" value="F:enzyme regulator activity"/>
    <property type="evidence" value="ECO:0007669"/>
    <property type="project" value="InterPro"/>
</dbReference>
<organism evidence="2 3">
    <name type="scientific">Sphingobium fluviale</name>
    <dbReference type="NCBI Taxonomy" id="2506423"/>
    <lineage>
        <taxon>Bacteria</taxon>
        <taxon>Pseudomonadati</taxon>
        <taxon>Pseudomonadota</taxon>
        <taxon>Alphaproteobacteria</taxon>
        <taxon>Sphingomonadales</taxon>
        <taxon>Sphingomonadaceae</taxon>
        <taxon>Sphingobium</taxon>
    </lineage>
</organism>
<dbReference type="EMBL" id="SBKP01000013">
    <property type="protein sequence ID" value="RXR27215.1"/>
    <property type="molecule type" value="Genomic_DNA"/>
</dbReference>
<proteinExistence type="predicted"/>
<gene>
    <name evidence="2" type="ORF">EQG66_12115</name>
</gene>
<evidence type="ECO:0000256" key="1">
    <source>
        <dbReference type="ARBA" id="ARBA00015681"/>
    </source>
</evidence>
<protein>
    <recommendedName>
        <fullName evidence="1">Nitrogen regulatory protein P-II</fullName>
    </recommendedName>
</protein>
<dbReference type="Gene3D" id="3.30.70.120">
    <property type="match status" value="1"/>
</dbReference>
<dbReference type="OrthoDB" id="7595716at2"/>
<sequence length="103" mass="11090">MVETVTRKRIEILVDTPLVPRLIKHAREVDISGWSLIHVDAGGGHDGAWQHDDVTEAAAKTIILIIASEAKAAALVDALAPLLDSYGLLLTVGDIQVVRGDRF</sequence>
<reference evidence="3" key="1">
    <citation type="submission" date="2019-01" db="EMBL/GenBank/DDBJ databases">
        <title>Cytophagaceae bacterium strain CAR-16.</title>
        <authorList>
            <person name="Chen W.-M."/>
        </authorList>
    </citation>
    <scope>NUCLEOTIDE SEQUENCE [LARGE SCALE GENOMIC DNA]</scope>
    <source>
        <strain evidence="3">CHR27</strain>
    </source>
</reference>
<dbReference type="Proteomes" id="UP000290958">
    <property type="component" value="Unassembled WGS sequence"/>
</dbReference>
<dbReference type="Pfam" id="PF00543">
    <property type="entry name" value="P-II"/>
    <property type="match status" value="1"/>
</dbReference>
<name>A0A4V1N395_9SPHN</name>
<dbReference type="InterPro" id="IPR011322">
    <property type="entry name" value="N-reg_PII-like_a/b"/>
</dbReference>
<dbReference type="InterPro" id="IPR015867">
    <property type="entry name" value="N-reg_PII/ATP_PRibTrfase_C"/>
</dbReference>
<accession>A0A4V1N395</accession>
<keyword evidence="3" id="KW-1185">Reference proteome</keyword>
<dbReference type="AlphaFoldDB" id="A0A4V1N395"/>
<dbReference type="GO" id="GO:0006808">
    <property type="term" value="P:regulation of nitrogen utilization"/>
    <property type="evidence" value="ECO:0007669"/>
    <property type="project" value="InterPro"/>
</dbReference>
<evidence type="ECO:0000313" key="3">
    <source>
        <dbReference type="Proteomes" id="UP000290958"/>
    </source>
</evidence>
<dbReference type="RefSeq" id="WP_129404858.1">
    <property type="nucleotide sequence ID" value="NZ_SBKP01000013.1"/>
</dbReference>
<dbReference type="SUPFAM" id="SSF54913">
    <property type="entry name" value="GlnB-like"/>
    <property type="match status" value="1"/>
</dbReference>